<reference evidence="3 4" key="1">
    <citation type="submission" date="2020-04" db="EMBL/GenBank/DDBJ databases">
        <title>Whole-genome sequencing of Vibrio spp. from China reveals different genetic environments of blaCTX-M-14 among diverse lineages.</title>
        <authorList>
            <person name="Zheng Z."/>
            <person name="Ye L."/>
            <person name="Chen S."/>
        </authorList>
    </citation>
    <scope>NUCLEOTIDE SEQUENCE [LARGE SCALE GENOMIC DNA]</scope>
    <source>
        <strain evidence="3 4">Vb0574</strain>
    </source>
</reference>
<sequence>AIAVMEAIEQVQDQQGVVVLMDLGSALLSTEMALDLIDDHVRENVTLISAPIVEGTMAASVAAAAGLPLSTVVEEAQNALSVKRE</sequence>
<dbReference type="AlphaFoldDB" id="A0A7Y0S1Z7"/>
<dbReference type="GO" id="GO:0019563">
    <property type="term" value="P:glycerol catabolic process"/>
    <property type="evidence" value="ECO:0007669"/>
    <property type="project" value="InterPro"/>
</dbReference>
<evidence type="ECO:0000259" key="2">
    <source>
        <dbReference type="PROSITE" id="PS51096"/>
    </source>
</evidence>
<dbReference type="PROSITE" id="PS51096">
    <property type="entry name" value="PTS_EIIA_TYPE_4"/>
    <property type="match status" value="1"/>
</dbReference>
<evidence type="ECO:0000313" key="4">
    <source>
        <dbReference type="Proteomes" id="UP000555836"/>
    </source>
</evidence>
<evidence type="ECO:0000313" key="3">
    <source>
        <dbReference type="EMBL" id="NMU24892.1"/>
    </source>
</evidence>
<dbReference type="PANTHER" id="PTHR38594">
    <property type="entry name" value="PEP-DEPENDENT DIHYDROXYACETONE KINASE, PHOSPHORYL DONOR SUBUNIT DHAM"/>
    <property type="match status" value="1"/>
</dbReference>
<dbReference type="Proteomes" id="UP000555836">
    <property type="component" value="Unassembled WGS sequence"/>
</dbReference>
<dbReference type="SUPFAM" id="SSF53062">
    <property type="entry name" value="PTS system fructose IIA component-like"/>
    <property type="match status" value="1"/>
</dbReference>
<dbReference type="GO" id="GO:0009401">
    <property type="term" value="P:phosphoenolpyruvate-dependent sugar phosphotransferase system"/>
    <property type="evidence" value="ECO:0007669"/>
    <property type="project" value="InterPro"/>
</dbReference>
<dbReference type="Gene3D" id="3.40.50.510">
    <property type="entry name" value="Phosphotransferase system, mannose-type IIA component"/>
    <property type="match status" value="1"/>
</dbReference>
<dbReference type="Pfam" id="PF03610">
    <property type="entry name" value="EIIA-man"/>
    <property type="match status" value="1"/>
</dbReference>
<keyword evidence="1 3" id="KW-0808">Transferase</keyword>
<feature type="domain" description="PTS EIIA type-4" evidence="2">
    <location>
        <begin position="1"/>
        <end position="85"/>
    </location>
</feature>
<accession>A0A7Y0S1Z7</accession>
<organism evidence="3 4">
    <name type="scientific">Vibrio parahaemolyticus</name>
    <dbReference type="NCBI Taxonomy" id="670"/>
    <lineage>
        <taxon>Bacteria</taxon>
        <taxon>Pseudomonadati</taxon>
        <taxon>Pseudomonadota</taxon>
        <taxon>Gammaproteobacteria</taxon>
        <taxon>Vibrionales</taxon>
        <taxon>Vibrionaceae</taxon>
        <taxon>Vibrio</taxon>
    </lineage>
</organism>
<comment type="caution">
    <text evidence="3">The sequence shown here is derived from an EMBL/GenBank/DDBJ whole genome shotgun (WGS) entry which is preliminary data.</text>
</comment>
<dbReference type="InterPro" id="IPR036662">
    <property type="entry name" value="PTS_EIIA_man-typ_sf"/>
</dbReference>
<dbReference type="GO" id="GO:0016020">
    <property type="term" value="C:membrane"/>
    <property type="evidence" value="ECO:0007669"/>
    <property type="project" value="InterPro"/>
</dbReference>
<dbReference type="PANTHER" id="PTHR38594:SF1">
    <property type="entry name" value="PEP-DEPENDENT DIHYDROXYACETONE KINASE, PHOSPHORYL DONOR SUBUNIT DHAM"/>
    <property type="match status" value="1"/>
</dbReference>
<dbReference type="InterPro" id="IPR039643">
    <property type="entry name" value="DhaM"/>
</dbReference>
<dbReference type="GO" id="GO:0047324">
    <property type="term" value="F:phosphoenolpyruvate-glycerone phosphotransferase activity"/>
    <property type="evidence" value="ECO:0007669"/>
    <property type="project" value="InterPro"/>
</dbReference>
<feature type="non-terminal residue" evidence="3">
    <location>
        <position position="85"/>
    </location>
</feature>
<gene>
    <name evidence="3" type="ORF">HKB21_04590</name>
</gene>
<dbReference type="EMBL" id="JABCLD010000631">
    <property type="protein sequence ID" value="NMU24892.1"/>
    <property type="molecule type" value="Genomic_DNA"/>
</dbReference>
<protein>
    <submittedName>
        <fullName evidence="3">Phosphoenolpyruvate--protein phosphotransferase</fullName>
    </submittedName>
</protein>
<proteinExistence type="predicted"/>
<feature type="non-terminal residue" evidence="3">
    <location>
        <position position="1"/>
    </location>
</feature>
<evidence type="ECO:0000256" key="1">
    <source>
        <dbReference type="ARBA" id="ARBA00022679"/>
    </source>
</evidence>
<dbReference type="InterPro" id="IPR004701">
    <property type="entry name" value="PTS_EIIA_man-typ"/>
</dbReference>
<keyword evidence="3" id="KW-0670">Pyruvate</keyword>
<name>A0A7Y0S1Z7_VIBPH</name>